<dbReference type="GO" id="GO:0004065">
    <property type="term" value="F:arylsulfatase activity"/>
    <property type="evidence" value="ECO:0007669"/>
    <property type="project" value="TreeGrafter"/>
</dbReference>
<evidence type="ECO:0000256" key="1">
    <source>
        <dbReference type="ARBA" id="ARBA00001913"/>
    </source>
</evidence>
<evidence type="ECO:0000256" key="4">
    <source>
        <dbReference type="ARBA" id="ARBA00022801"/>
    </source>
</evidence>
<keyword evidence="4" id="KW-0378">Hydrolase</keyword>
<dbReference type="InterPro" id="IPR024607">
    <property type="entry name" value="Sulfatase_CS"/>
</dbReference>
<evidence type="ECO:0000256" key="5">
    <source>
        <dbReference type="ARBA" id="ARBA00022837"/>
    </source>
</evidence>
<evidence type="ECO:0000313" key="11">
    <source>
        <dbReference type="RefSeq" id="XP_022097907.1"/>
    </source>
</evidence>
<evidence type="ECO:0000256" key="2">
    <source>
        <dbReference type="ARBA" id="ARBA00008779"/>
    </source>
</evidence>
<keyword evidence="7" id="KW-0732">Signal</keyword>
<dbReference type="PANTHER" id="PTHR42693">
    <property type="entry name" value="ARYLSULFATASE FAMILY MEMBER"/>
    <property type="match status" value="1"/>
</dbReference>
<dbReference type="PROSITE" id="PS00149">
    <property type="entry name" value="SULFATASE_2"/>
    <property type="match status" value="1"/>
</dbReference>
<dbReference type="AlphaFoldDB" id="A0A8B7Z3G6"/>
<dbReference type="KEGG" id="aplc:110983176"/>
<reference evidence="10 11" key="1">
    <citation type="submission" date="2025-04" db="UniProtKB">
        <authorList>
            <consortium name="RefSeq"/>
        </authorList>
    </citation>
    <scope>IDENTIFICATION</scope>
</reference>
<dbReference type="OrthoDB" id="103349at2759"/>
<comment type="cofactor">
    <cofactor evidence="1">
        <name>Ca(2+)</name>
        <dbReference type="ChEBI" id="CHEBI:29108"/>
    </cofactor>
</comment>
<evidence type="ECO:0000313" key="10">
    <source>
        <dbReference type="RefSeq" id="XP_022097906.1"/>
    </source>
</evidence>
<keyword evidence="5" id="KW-0106">Calcium</keyword>
<evidence type="ECO:0000256" key="7">
    <source>
        <dbReference type="SAM" id="SignalP"/>
    </source>
</evidence>
<dbReference type="RefSeq" id="XP_022097907.1">
    <property type="nucleotide sequence ID" value="XM_022242215.1"/>
</dbReference>
<keyword evidence="3" id="KW-0479">Metal-binding</keyword>
<dbReference type="Proteomes" id="UP000694845">
    <property type="component" value="Unplaced"/>
</dbReference>
<dbReference type="Gene3D" id="3.40.720.10">
    <property type="entry name" value="Alkaline Phosphatase, subunit A"/>
    <property type="match status" value="1"/>
</dbReference>
<dbReference type="SUPFAM" id="SSF53649">
    <property type="entry name" value="Alkaline phosphatase-like"/>
    <property type="match status" value="1"/>
</dbReference>
<dbReference type="OMA" id="FRIHYRT"/>
<evidence type="ECO:0000259" key="8">
    <source>
        <dbReference type="Pfam" id="PF00884"/>
    </source>
</evidence>
<accession>A0A8B7Z3G6</accession>
<comment type="similarity">
    <text evidence="2">Belongs to the sulfatase family.</text>
</comment>
<dbReference type="InterPro" id="IPR017850">
    <property type="entry name" value="Alkaline_phosphatase_core_sf"/>
</dbReference>
<organism evidence="9 10">
    <name type="scientific">Acanthaster planci</name>
    <name type="common">Crown-of-thorns starfish</name>
    <dbReference type="NCBI Taxonomy" id="133434"/>
    <lineage>
        <taxon>Eukaryota</taxon>
        <taxon>Metazoa</taxon>
        <taxon>Echinodermata</taxon>
        <taxon>Eleutherozoa</taxon>
        <taxon>Asterozoa</taxon>
        <taxon>Asteroidea</taxon>
        <taxon>Valvatacea</taxon>
        <taxon>Valvatida</taxon>
        <taxon>Acanthasteridae</taxon>
        <taxon>Acanthaster</taxon>
    </lineage>
</organism>
<sequence length="329" mass="37321">MKSPVQTILVFYAVVVSYMAGALRSPLDQPNIIIFLADDFGYGDLSSYGHPTQEFGPIDQMGREGIRFTQWYAPALFCSPSRGAMLTGRYPVRVGLYGDHQQPYPVFVSQSSTGLPKEEITIAEALKSCGYATGMVGKWHLGINEFNSTDGNHLPMHHGFDFVGTILPFSNVWRCDLTKRLLPSVDRSSCFLYYNDTMLQQPFSHHNLTSAMLLDTKAFIYDHQHEPFFFYFSFPHTHSNMFSSTAFRNSSRRGFYGDNINEMSWAVGEMLQLLRDLNLERNTLAIFLSDHGPEREMCKEAGVSGPLKGKKPIPRKQPNFVTRKRKQTV</sequence>
<feature type="region of interest" description="Disordered" evidence="6">
    <location>
        <begin position="302"/>
        <end position="329"/>
    </location>
</feature>
<dbReference type="RefSeq" id="XP_022097906.1">
    <property type="nucleotide sequence ID" value="XM_022242214.1"/>
</dbReference>
<dbReference type="PANTHER" id="PTHR42693:SF15">
    <property type="entry name" value="ARYLSULFATASE"/>
    <property type="match status" value="1"/>
</dbReference>
<keyword evidence="9" id="KW-1185">Reference proteome</keyword>
<feature type="domain" description="Sulfatase N-terminal" evidence="8">
    <location>
        <begin position="30"/>
        <end position="297"/>
    </location>
</feature>
<dbReference type="InterPro" id="IPR000917">
    <property type="entry name" value="Sulfatase_N"/>
</dbReference>
<evidence type="ECO:0000256" key="3">
    <source>
        <dbReference type="ARBA" id="ARBA00022723"/>
    </source>
</evidence>
<feature type="chain" id="PRO_5044665651" evidence="7">
    <location>
        <begin position="25"/>
        <end position="329"/>
    </location>
</feature>
<dbReference type="Pfam" id="PF00884">
    <property type="entry name" value="Sulfatase"/>
    <property type="match status" value="1"/>
</dbReference>
<name>A0A8B7Z3G6_ACAPL</name>
<protein>
    <submittedName>
        <fullName evidence="10 11">Arylsulfatase-like</fullName>
    </submittedName>
</protein>
<dbReference type="GO" id="GO:0046872">
    <property type="term" value="F:metal ion binding"/>
    <property type="evidence" value="ECO:0007669"/>
    <property type="project" value="UniProtKB-KW"/>
</dbReference>
<dbReference type="InterPro" id="IPR050738">
    <property type="entry name" value="Sulfatase"/>
</dbReference>
<dbReference type="GeneID" id="110983176"/>
<evidence type="ECO:0000256" key="6">
    <source>
        <dbReference type="SAM" id="MobiDB-lite"/>
    </source>
</evidence>
<feature type="signal peptide" evidence="7">
    <location>
        <begin position="1"/>
        <end position="24"/>
    </location>
</feature>
<proteinExistence type="inferred from homology"/>
<evidence type="ECO:0000313" key="9">
    <source>
        <dbReference type="Proteomes" id="UP000694845"/>
    </source>
</evidence>
<gene>
    <name evidence="10 11" type="primary">LOC110983176</name>
</gene>